<dbReference type="InterPro" id="IPR002347">
    <property type="entry name" value="SDR_fam"/>
</dbReference>
<dbReference type="Proteomes" id="UP000278981">
    <property type="component" value="Unassembled WGS sequence"/>
</dbReference>
<gene>
    <name evidence="4" type="ORF">DDE19_02920</name>
</gene>
<dbReference type="PANTHER" id="PTHR45024:SF2">
    <property type="entry name" value="SCP2 DOMAIN-CONTAINING PROTEIN"/>
    <property type="match status" value="1"/>
</dbReference>
<feature type="domain" description="Ketoreductase" evidence="3">
    <location>
        <begin position="2"/>
        <end position="195"/>
    </location>
</feature>
<dbReference type="InterPro" id="IPR057326">
    <property type="entry name" value="KR_dom"/>
</dbReference>
<dbReference type="Gene3D" id="3.40.50.720">
    <property type="entry name" value="NAD(P)-binding Rossmann-like Domain"/>
    <property type="match status" value="1"/>
</dbReference>
<proteinExistence type="inferred from homology"/>
<dbReference type="InterPro" id="IPR036291">
    <property type="entry name" value="NAD(P)-bd_dom_sf"/>
</dbReference>
<organism evidence="4 5">
    <name type="scientific">Micromonospora ureilytica</name>
    <dbReference type="NCBI Taxonomy" id="709868"/>
    <lineage>
        <taxon>Bacteria</taxon>
        <taxon>Bacillati</taxon>
        <taxon>Actinomycetota</taxon>
        <taxon>Actinomycetes</taxon>
        <taxon>Micromonosporales</taxon>
        <taxon>Micromonosporaceae</taxon>
        <taxon>Micromonospora</taxon>
    </lineage>
</organism>
<comment type="similarity">
    <text evidence="1">Belongs to the short-chain dehydrogenases/reductases (SDR) family.</text>
</comment>
<protein>
    <submittedName>
        <fullName evidence="4">SDR family oxidoreductase</fullName>
    </submittedName>
</protein>
<dbReference type="InterPro" id="IPR051687">
    <property type="entry name" value="Peroxisomal_Beta-Oxidation"/>
</dbReference>
<comment type="caution">
    <text evidence="4">The sequence shown here is derived from an EMBL/GenBank/DDBJ whole genome shotgun (WGS) entry which is preliminary data.</text>
</comment>
<sequence length="267" mass="28299">MVLVTGAGRGLGESYARLLAARGAHVAVHDAGVDRDGSGNDPAPAHAVAGEITDAGRRASVHMQNLATRHGCEELIAEVLAEHGRIDALVHNAGIVRYHGISEATADEYDTTMAINAHAAWWLCSAVWPLMRTQRYGRIVLTTSDFGLRTIDGADVAAYSVSKASQFGLMNALAGEGRSHGILVNAICPVAATRIFRRTVQPQELMPASVAPGVAVLVSRKCPFTGHVLRAAGGEWRVYQVTAVRQADLGRDASPEDVLEWATHPAG</sequence>
<dbReference type="PANTHER" id="PTHR45024">
    <property type="entry name" value="DEHYDROGENASES, SHORT CHAIN"/>
    <property type="match status" value="1"/>
</dbReference>
<dbReference type="PRINTS" id="PR00081">
    <property type="entry name" value="GDHRDH"/>
</dbReference>
<dbReference type="SUPFAM" id="SSF51735">
    <property type="entry name" value="NAD(P)-binding Rossmann-fold domains"/>
    <property type="match status" value="1"/>
</dbReference>
<dbReference type="AlphaFoldDB" id="A0A3N9YJI1"/>
<dbReference type="SMART" id="SM00822">
    <property type="entry name" value="PKS_KR"/>
    <property type="match status" value="1"/>
</dbReference>
<evidence type="ECO:0000313" key="4">
    <source>
        <dbReference type="EMBL" id="RQX19827.1"/>
    </source>
</evidence>
<dbReference type="EMBL" id="QDGB01000141">
    <property type="protein sequence ID" value="RQX19827.1"/>
    <property type="molecule type" value="Genomic_DNA"/>
</dbReference>
<dbReference type="OrthoDB" id="517007at2"/>
<dbReference type="Pfam" id="PF00106">
    <property type="entry name" value="adh_short"/>
    <property type="match status" value="1"/>
</dbReference>
<name>A0A3N9YJI1_9ACTN</name>
<evidence type="ECO:0000259" key="3">
    <source>
        <dbReference type="SMART" id="SM00822"/>
    </source>
</evidence>
<evidence type="ECO:0000256" key="2">
    <source>
        <dbReference type="ARBA" id="ARBA00023002"/>
    </source>
</evidence>
<reference evidence="4 5" key="1">
    <citation type="submission" date="2018-04" db="EMBL/GenBank/DDBJ databases">
        <title>Micromonosporas from Atacama Desert.</title>
        <authorList>
            <person name="Carro L."/>
            <person name="Klenk H.-P."/>
            <person name="Goodfellow M."/>
        </authorList>
    </citation>
    <scope>NUCLEOTIDE SEQUENCE [LARGE SCALE GENOMIC DNA]</scope>
    <source>
        <strain evidence="4 5">LB19</strain>
    </source>
</reference>
<evidence type="ECO:0000313" key="5">
    <source>
        <dbReference type="Proteomes" id="UP000278981"/>
    </source>
</evidence>
<accession>A0A3N9YJI1</accession>
<keyword evidence="2" id="KW-0560">Oxidoreductase</keyword>
<evidence type="ECO:0000256" key="1">
    <source>
        <dbReference type="ARBA" id="ARBA00006484"/>
    </source>
</evidence>
<dbReference type="GO" id="GO:0016491">
    <property type="term" value="F:oxidoreductase activity"/>
    <property type="evidence" value="ECO:0007669"/>
    <property type="project" value="UniProtKB-KW"/>
</dbReference>